<feature type="non-terminal residue" evidence="6">
    <location>
        <position position="1"/>
    </location>
</feature>
<accession>A0AAE4CE01</accession>
<evidence type="ECO:0000256" key="1">
    <source>
        <dbReference type="ARBA" id="ARBA00023015"/>
    </source>
</evidence>
<feature type="domain" description="Transcriptional regulator LacI/GalR-like sensor" evidence="5">
    <location>
        <begin position="2"/>
        <end position="77"/>
    </location>
</feature>
<keyword evidence="2 6" id="KW-0238">DNA-binding</keyword>
<name>A0AAE4CE01_9ACTN</name>
<dbReference type="PANTHER" id="PTHR30146:SF155">
    <property type="entry name" value="ALANINE RACEMASE"/>
    <property type="match status" value="1"/>
</dbReference>
<dbReference type="EMBL" id="JAVDYB010000001">
    <property type="protein sequence ID" value="MDR7281186.1"/>
    <property type="molecule type" value="Genomic_DNA"/>
</dbReference>
<keyword evidence="7" id="KW-1185">Reference proteome</keyword>
<dbReference type="Pfam" id="PF13377">
    <property type="entry name" value="Peripla_BP_3"/>
    <property type="match status" value="1"/>
</dbReference>
<organism evidence="6 7">
    <name type="scientific">Catenuloplanes atrovinosus</name>
    <dbReference type="NCBI Taxonomy" id="137266"/>
    <lineage>
        <taxon>Bacteria</taxon>
        <taxon>Bacillati</taxon>
        <taxon>Actinomycetota</taxon>
        <taxon>Actinomycetes</taxon>
        <taxon>Micromonosporales</taxon>
        <taxon>Micromonosporaceae</taxon>
        <taxon>Catenuloplanes</taxon>
    </lineage>
</organism>
<dbReference type="Gene3D" id="3.40.50.2300">
    <property type="match status" value="1"/>
</dbReference>
<evidence type="ECO:0000313" key="7">
    <source>
        <dbReference type="Proteomes" id="UP001183643"/>
    </source>
</evidence>
<dbReference type="RefSeq" id="WP_310376200.1">
    <property type="nucleotide sequence ID" value="NZ_JAVDYB010000001.1"/>
</dbReference>
<comment type="caution">
    <text evidence="6">The sequence shown here is derived from an EMBL/GenBank/DDBJ whole genome shotgun (WGS) entry which is preliminary data.</text>
</comment>
<reference evidence="6" key="1">
    <citation type="submission" date="2023-07" db="EMBL/GenBank/DDBJ databases">
        <title>Sequencing the genomes of 1000 actinobacteria strains.</title>
        <authorList>
            <person name="Klenk H.-P."/>
        </authorList>
    </citation>
    <scope>NUCLEOTIDE SEQUENCE</scope>
    <source>
        <strain evidence="6">DSM 44707</strain>
    </source>
</reference>
<dbReference type="GO" id="GO:0003700">
    <property type="term" value="F:DNA-binding transcription factor activity"/>
    <property type="evidence" value="ECO:0007669"/>
    <property type="project" value="TreeGrafter"/>
</dbReference>
<dbReference type="PANTHER" id="PTHR30146">
    <property type="entry name" value="LACI-RELATED TRANSCRIPTIONAL REPRESSOR"/>
    <property type="match status" value="1"/>
</dbReference>
<evidence type="ECO:0000313" key="6">
    <source>
        <dbReference type="EMBL" id="MDR7281186.1"/>
    </source>
</evidence>
<dbReference type="GO" id="GO:0000976">
    <property type="term" value="F:transcription cis-regulatory region binding"/>
    <property type="evidence" value="ECO:0007669"/>
    <property type="project" value="TreeGrafter"/>
</dbReference>
<protein>
    <submittedName>
        <fullName evidence="6">DNA-binding LacI/PurR family transcriptional regulator</fullName>
    </submittedName>
</protein>
<dbReference type="AlphaFoldDB" id="A0AAE4CE01"/>
<evidence type="ECO:0000256" key="3">
    <source>
        <dbReference type="ARBA" id="ARBA00023163"/>
    </source>
</evidence>
<proteinExistence type="predicted"/>
<dbReference type="Proteomes" id="UP001183643">
    <property type="component" value="Unassembled WGS sequence"/>
</dbReference>
<feature type="region of interest" description="Disordered" evidence="4">
    <location>
        <begin position="63"/>
        <end position="83"/>
    </location>
</feature>
<keyword evidence="1" id="KW-0805">Transcription regulation</keyword>
<evidence type="ECO:0000256" key="2">
    <source>
        <dbReference type="ARBA" id="ARBA00023125"/>
    </source>
</evidence>
<dbReference type="InterPro" id="IPR046335">
    <property type="entry name" value="LacI/GalR-like_sensor"/>
</dbReference>
<sequence length="83" mass="8439">GLSVAQEMGLAVPGDLSVVAWDDSPLCRLVHPALTALSRDIPGYGGRAARLLLDAVAGARVAPAQTETAHLTPRGSTAPPRTG</sequence>
<keyword evidence="3" id="KW-0804">Transcription</keyword>
<dbReference type="InterPro" id="IPR028082">
    <property type="entry name" value="Peripla_BP_I"/>
</dbReference>
<gene>
    <name evidence="6" type="ORF">J2S41_007964</name>
</gene>
<dbReference type="SUPFAM" id="SSF53822">
    <property type="entry name" value="Periplasmic binding protein-like I"/>
    <property type="match status" value="1"/>
</dbReference>
<evidence type="ECO:0000256" key="4">
    <source>
        <dbReference type="SAM" id="MobiDB-lite"/>
    </source>
</evidence>
<evidence type="ECO:0000259" key="5">
    <source>
        <dbReference type="Pfam" id="PF13377"/>
    </source>
</evidence>